<dbReference type="EMBL" id="CP048620">
    <property type="protein sequence ID" value="QPJ63895.1"/>
    <property type="molecule type" value="Genomic_DNA"/>
</dbReference>
<dbReference type="GO" id="GO:0008168">
    <property type="term" value="F:methyltransferase activity"/>
    <property type="evidence" value="ECO:0007669"/>
    <property type="project" value="UniProtKB-KW"/>
</dbReference>
<accession>A0A7T0BZP4</accession>
<protein>
    <submittedName>
        <fullName evidence="2">RNA methyltransferase</fullName>
    </submittedName>
</protein>
<organism evidence="2 3">
    <name type="scientific">Candidatus Nitrohelix vancouverensis</name>
    <dbReference type="NCBI Taxonomy" id="2705534"/>
    <lineage>
        <taxon>Bacteria</taxon>
        <taxon>Pseudomonadati</taxon>
        <taxon>Nitrospinota/Tectimicrobiota group</taxon>
        <taxon>Nitrospinota</taxon>
        <taxon>Nitrospinia</taxon>
        <taxon>Nitrospinales</taxon>
        <taxon>Nitrospinaceae</taxon>
        <taxon>Candidatus Nitrohelix</taxon>
    </lineage>
</organism>
<proteinExistence type="predicted"/>
<dbReference type="AlphaFoldDB" id="A0A7T0BZP4"/>
<keyword evidence="2" id="KW-0808">Transferase</keyword>
<sequence length="190" mass="21156">MTEAAKTTIHVALVHFPVYNKLKEIVASSVTTLDVHDISRICRTFAVDTFYVVTPLKLQQDLVARIIGHWVEGYGAEYNPTRKEALLTCKVQDSVEDVTADLTERYGVAPRVVVTCARSFEQSVDYQSLRDELAGGGHFLFLFGTGWGLEKNLLLGADYILDPIEGLGDFNHLPVRSAISIIMDRLLSKK</sequence>
<dbReference type="Pfam" id="PF09936">
    <property type="entry name" value="Methyltrn_RNA_4"/>
    <property type="match status" value="1"/>
</dbReference>
<dbReference type="CDD" id="cd18085">
    <property type="entry name" value="TM1570-like"/>
    <property type="match status" value="1"/>
</dbReference>
<keyword evidence="2" id="KW-0489">Methyltransferase</keyword>
<feature type="domain" description="tRNA (guanine-N(1)-)-methyltransferase C-terminal" evidence="1">
    <location>
        <begin position="9"/>
        <end position="187"/>
    </location>
</feature>
<reference evidence="3" key="1">
    <citation type="submission" date="2020-02" db="EMBL/GenBank/DDBJ databases">
        <title>Genomic and physiological characterization of two novel Nitrospinaceae genera.</title>
        <authorList>
            <person name="Mueller A.J."/>
            <person name="Jung M.-Y."/>
            <person name="Strachan C.R."/>
            <person name="Herbold C.W."/>
            <person name="Kirkegaard R.H."/>
            <person name="Daims H."/>
        </authorList>
    </citation>
    <scope>NUCLEOTIDE SEQUENCE [LARGE SCALE GENOMIC DNA]</scope>
</reference>
<evidence type="ECO:0000313" key="2">
    <source>
        <dbReference type="EMBL" id="QPJ63895.1"/>
    </source>
</evidence>
<evidence type="ECO:0000259" key="1">
    <source>
        <dbReference type="Pfam" id="PF09936"/>
    </source>
</evidence>
<dbReference type="Proteomes" id="UP000594464">
    <property type="component" value="Chromosome"/>
</dbReference>
<dbReference type="InterPro" id="IPR019230">
    <property type="entry name" value="RNA_MeTrfase_C_dom"/>
</dbReference>
<name>A0A7T0BZP4_9BACT</name>
<dbReference type="InterPro" id="IPR029026">
    <property type="entry name" value="tRNA_m1G_MTases_N"/>
</dbReference>
<dbReference type="KEGG" id="nva:G3M78_00115"/>
<evidence type="ECO:0000313" key="3">
    <source>
        <dbReference type="Proteomes" id="UP000594464"/>
    </source>
</evidence>
<gene>
    <name evidence="2" type="ORF">G3M78_00115</name>
</gene>
<dbReference type="Gene3D" id="3.40.1280.10">
    <property type="match status" value="1"/>
</dbReference>
<dbReference type="GO" id="GO:0032259">
    <property type="term" value="P:methylation"/>
    <property type="evidence" value="ECO:0007669"/>
    <property type="project" value="UniProtKB-KW"/>
</dbReference>